<dbReference type="Gene3D" id="3.40.50.360">
    <property type="match status" value="1"/>
</dbReference>
<dbReference type="SUPFAM" id="SSF55729">
    <property type="entry name" value="Acyl-CoA N-acyltransferases (Nat)"/>
    <property type="match status" value="1"/>
</dbReference>
<keyword evidence="2" id="KW-0808">Transferase</keyword>
<dbReference type="GO" id="GO:0016740">
    <property type="term" value="F:transferase activity"/>
    <property type="evidence" value="ECO:0007669"/>
    <property type="project" value="UniProtKB-KW"/>
</dbReference>
<dbReference type="PROSITE" id="PS51729">
    <property type="entry name" value="GNAT_YJDJ"/>
    <property type="match status" value="1"/>
</dbReference>
<feature type="domain" description="N-acetyltransferase" evidence="1">
    <location>
        <begin position="191"/>
        <end position="279"/>
    </location>
</feature>
<dbReference type="InterPro" id="IPR005025">
    <property type="entry name" value="FMN_Rdtase-like_dom"/>
</dbReference>
<keyword evidence="3" id="KW-1185">Reference proteome</keyword>
<name>A0A7W3YMW1_9LACO</name>
<dbReference type="Pfam" id="PF14542">
    <property type="entry name" value="Acetyltransf_CG"/>
    <property type="match status" value="1"/>
</dbReference>
<dbReference type="GO" id="GO:0010181">
    <property type="term" value="F:FMN binding"/>
    <property type="evidence" value="ECO:0007669"/>
    <property type="project" value="TreeGrafter"/>
</dbReference>
<reference evidence="2 3" key="1">
    <citation type="submission" date="2020-07" db="EMBL/GenBank/DDBJ databases">
        <title>Description of Limosilactobacillus balticus sp. nov., Limosilactobacillus agrestis sp. nov., Limosilactobacillus albertensis sp. nov., Limosilactobacillus rudii sp. nov., Limosilactobacillus fastidiosus sp. nov., five novel Limosilactobacillus species isolated from the vertebrate gastrointestinal tract, and proposal of 6 subspecies of Limosilactobacillus reuteri adapted to the gastrointestinal tract of specific vertebrate hosts.</title>
        <authorList>
            <person name="Li F."/>
            <person name="Cheng C."/>
            <person name="Zheng J."/>
            <person name="Quevedo R.M."/>
            <person name="Li J."/>
            <person name="Roos S."/>
            <person name="Gaenzle M.G."/>
            <person name="Walter J."/>
        </authorList>
    </citation>
    <scope>NUCLEOTIDE SEQUENCE [LARGE SCALE GENOMIC DNA]</scope>
    <source>
        <strain evidence="2 3">STM2_1</strain>
    </source>
</reference>
<protein>
    <submittedName>
        <fullName evidence="2">GNAT family N-acetyltransferase</fullName>
    </submittedName>
</protein>
<sequence length="280" mass="31252">MAKVGVLIGSLSKNSYSRKVADYFTNLPSNLEFVELNYTILPFYNPDLEKNNPPIEWQAFRKATDSVDALLIVTQEYNYSIPGGLKNALDVLSVPSPNQHLMGKPVLAITDSAGEKGGIIANAHIHQVLRYLGMRVMNCTIAIGNVQSVFKNGENHDANLAKRLIQDVKDFESFINESQLPHQACIDMGHEFSYSPNELALLDDNGDKIAKIILNNVDEKTVVIEEVKVNQNYRGQGLANKIMTTLMWLVEGADRQVKANCPFAKSYLKAHPQFQNIFLN</sequence>
<gene>
    <name evidence="2" type="ORF">H5S09_05840</name>
</gene>
<dbReference type="EMBL" id="JACIVA010000046">
    <property type="protein sequence ID" value="MBB1097458.1"/>
    <property type="molecule type" value="Genomic_DNA"/>
</dbReference>
<dbReference type="Proteomes" id="UP000517106">
    <property type="component" value="Unassembled WGS sequence"/>
</dbReference>
<dbReference type="AlphaFoldDB" id="A0A7W3YMW1"/>
<evidence type="ECO:0000313" key="3">
    <source>
        <dbReference type="Proteomes" id="UP000517106"/>
    </source>
</evidence>
<dbReference type="GO" id="GO:0016491">
    <property type="term" value="F:oxidoreductase activity"/>
    <property type="evidence" value="ECO:0007669"/>
    <property type="project" value="InterPro"/>
</dbReference>
<dbReference type="Gene3D" id="3.40.630.30">
    <property type="match status" value="1"/>
</dbReference>
<proteinExistence type="predicted"/>
<evidence type="ECO:0000259" key="1">
    <source>
        <dbReference type="PROSITE" id="PS51729"/>
    </source>
</evidence>
<dbReference type="SUPFAM" id="SSF52218">
    <property type="entry name" value="Flavoproteins"/>
    <property type="match status" value="1"/>
</dbReference>
<dbReference type="Pfam" id="PF03358">
    <property type="entry name" value="FMN_red"/>
    <property type="match status" value="1"/>
</dbReference>
<dbReference type="InterPro" id="IPR031165">
    <property type="entry name" value="GNAT_YJDJ"/>
</dbReference>
<dbReference type="PANTHER" id="PTHR30543:SF21">
    <property type="entry name" value="NAD(P)H-DEPENDENT FMN REDUCTASE LOT6"/>
    <property type="match status" value="1"/>
</dbReference>
<comment type="caution">
    <text evidence="2">The sequence shown here is derived from an EMBL/GenBank/DDBJ whole genome shotgun (WGS) entry which is preliminary data.</text>
</comment>
<dbReference type="GO" id="GO:0005829">
    <property type="term" value="C:cytosol"/>
    <property type="evidence" value="ECO:0007669"/>
    <property type="project" value="TreeGrafter"/>
</dbReference>
<dbReference type="PANTHER" id="PTHR30543">
    <property type="entry name" value="CHROMATE REDUCTASE"/>
    <property type="match status" value="1"/>
</dbReference>
<dbReference type="InterPro" id="IPR050712">
    <property type="entry name" value="NAD(P)H-dep_reductase"/>
</dbReference>
<evidence type="ECO:0000313" key="2">
    <source>
        <dbReference type="EMBL" id="MBB1097458.1"/>
    </source>
</evidence>
<dbReference type="RefSeq" id="WP_182596195.1">
    <property type="nucleotide sequence ID" value="NZ_JACIVA010000046.1"/>
</dbReference>
<dbReference type="InterPro" id="IPR029039">
    <property type="entry name" value="Flavoprotein-like_sf"/>
</dbReference>
<organism evidence="2 3">
    <name type="scientific">Limosilactobacillus rudii</name>
    <dbReference type="NCBI Taxonomy" id="2759755"/>
    <lineage>
        <taxon>Bacteria</taxon>
        <taxon>Bacillati</taxon>
        <taxon>Bacillota</taxon>
        <taxon>Bacilli</taxon>
        <taxon>Lactobacillales</taxon>
        <taxon>Lactobacillaceae</taxon>
        <taxon>Limosilactobacillus</taxon>
    </lineage>
</organism>
<accession>A0A7W3YMW1</accession>
<dbReference type="InterPro" id="IPR016181">
    <property type="entry name" value="Acyl_CoA_acyltransferase"/>
</dbReference>